<organism evidence="7 8">
    <name type="scientific">Atractosteus spatula</name>
    <name type="common">Alligator gar</name>
    <name type="synonym">Lepisosteus spatula</name>
    <dbReference type="NCBI Taxonomy" id="7917"/>
    <lineage>
        <taxon>Eukaryota</taxon>
        <taxon>Metazoa</taxon>
        <taxon>Chordata</taxon>
        <taxon>Craniata</taxon>
        <taxon>Vertebrata</taxon>
        <taxon>Euteleostomi</taxon>
        <taxon>Actinopterygii</taxon>
        <taxon>Neopterygii</taxon>
        <taxon>Holostei</taxon>
        <taxon>Semionotiformes</taxon>
        <taxon>Lepisosteidae</taxon>
        <taxon>Atractosteus</taxon>
    </lineage>
</organism>
<keyword evidence="2 5" id="KW-0812">Transmembrane</keyword>
<dbReference type="PANTHER" id="PTHR26451">
    <property type="entry name" value="G_PROTEIN_RECEP_F1_2 DOMAIN-CONTAINING PROTEIN"/>
    <property type="match status" value="1"/>
</dbReference>
<dbReference type="InterPro" id="IPR052921">
    <property type="entry name" value="GPCR1_Superfamily_Member"/>
</dbReference>
<name>A0A8J7NKK5_ATRSP</name>
<evidence type="ECO:0000313" key="7">
    <source>
        <dbReference type="EMBL" id="MBN3313888.1"/>
    </source>
</evidence>
<feature type="transmembrane region" description="Helical" evidence="5">
    <location>
        <begin position="140"/>
        <end position="162"/>
    </location>
</feature>
<dbReference type="Gene3D" id="1.20.1070.10">
    <property type="entry name" value="Rhodopsin 7-helix transmembrane proteins"/>
    <property type="match status" value="1"/>
</dbReference>
<keyword evidence="3 5" id="KW-1133">Transmembrane helix</keyword>
<evidence type="ECO:0000256" key="3">
    <source>
        <dbReference type="ARBA" id="ARBA00022989"/>
    </source>
</evidence>
<feature type="transmembrane region" description="Helical" evidence="5">
    <location>
        <begin position="89"/>
        <end position="107"/>
    </location>
</feature>
<dbReference type="AlphaFoldDB" id="A0A8J7NKK5"/>
<feature type="transmembrane region" description="Helical" evidence="5">
    <location>
        <begin position="29"/>
        <end position="50"/>
    </location>
</feature>
<dbReference type="PRINTS" id="PR00237">
    <property type="entry name" value="GPCRRHODOPSN"/>
</dbReference>
<evidence type="ECO:0000259" key="6">
    <source>
        <dbReference type="PROSITE" id="PS50262"/>
    </source>
</evidence>
<protein>
    <submittedName>
        <fullName evidence="7">OPRX protein</fullName>
    </submittedName>
</protein>
<keyword evidence="8" id="KW-1185">Reference proteome</keyword>
<feature type="transmembrane region" description="Helical" evidence="5">
    <location>
        <begin position="193"/>
        <end position="216"/>
    </location>
</feature>
<keyword evidence="4 5" id="KW-0472">Membrane</keyword>
<evidence type="ECO:0000256" key="2">
    <source>
        <dbReference type="ARBA" id="ARBA00022692"/>
    </source>
</evidence>
<proteinExistence type="predicted"/>
<dbReference type="GO" id="GO:0004930">
    <property type="term" value="F:G protein-coupled receptor activity"/>
    <property type="evidence" value="ECO:0007669"/>
    <property type="project" value="InterPro"/>
</dbReference>
<dbReference type="GO" id="GO:0005549">
    <property type="term" value="F:odorant binding"/>
    <property type="evidence" value="ECO:0007669"/>
    <property type="project" value="TreeGrafter"/>
</dbReference>
<dbReference type="GO" id="GO:0004984">
    <property type="term" value="F:olfactory receptor activity"/>
    <property type="evidence" value="ECO:0007669"/>
    <property type="project" value="TreeGrafter"/>
</dbReference>
<feature type="non-terminal residue" evidence="7">
    <location>
        <position position="1"/>
    </location>
</feature>
<dbReference type="Pfam" id="PF00001">
    <property type="entry name" value="7tm_1"/>
    <property type="match status" value="1"/>
</dbReference>
<feature type="transmembrane region" description="Helical" evidence="5">
    <location>
        <begin position="236"/>
        <end position="260"/>
    </location>
</feature>
<sequence>MIQNSSQYNLSTENFFLTASVTVQQLKTVIVQVLVAIFLCVNCFMLFTFLKKEFFWTTTRYILFAHTLLNDSVLLLLTDLVALQIYLHILVPVEFCILLCMIMEVLSRTTRFVITAMCLERYVAICLPLRHADISTLRRTLAGILFIWALSSVYAIIDLFILTATAPPSYYEEKTFCHYEILLLTEWHKYMRIIRAHLEFAIIGIILVFCYIKITIAARAASGDNKKSSSKARKTLFLHTMQLLLCLIEMLCPFVEIVVLEIDFQIFVTVRYFNFIAFTLASRCLSPLVYGLRDAEFFNALKYYACFRLKKTVSPHFVYT</sequence>
<dbReference type="SUPFAM" id="SSF81321">
    <property type="entry name" value="Family A G protein-coupled receptor-like"/>
    <property type="match status" value="1"/>
</dbReference>
<feature type="domain" description="G-protein coupled receptors family 1 profile" evidence="6">
    <location>
        <begin position="41"/>
        <end position="290"/>
    </location>
</feature>
<evidence type="ECO:0000256" key="1">
    <source>
        <dbReference type="ARBA" id="ARBA00004370"/>
    </source>
</evidence>
<accession>A0A8J7NKK5</accession>
<comment type="subcellular location">
    <subcellularLocation>
        <location evidence="1">Membrane</location>
    </subcellularLocation>
</comment>
<dbReference type="EMBL" id="JAAWVO010013265">
    <property type="protein sequence ID" value="MBN3313888.1"/>
    <property type="molecule type" value="Genomic_DNA"/>
</dbReference>
<dbReference type="CDD" id="cd00637">
    <property type="entry name" value="7tm_classA_rhodopsin-like"/>
    <property type="match status" value="1"/>
</dbReference>
<evidence type="ECO:0000256" key="5">
    <source>
        <dbReference type="SAM" id="Phobius"/>
    </source>
</evidence>
<dbReference type="GO" id="GO:0016020">
    <property type="term" value="C:membrane"/>
    <property type="evidence" value="ECO:0007669"/>
    <property type="project" value="UniProtKB-SubCell"/>
</dbReference>
<dbReference type="InterPro" id="IPR017452">
    <property type="entry name" value="GPCR_Rhodpsn_7TM"/>
</dbReference>
<dbReference type="InterPro" id="IPR000276">
    <property type="entry name" value="GPCR_Rhodpsn"/>
</dbReference>
<feature type="transmembrane region" description="Helical" evidence="5">
    <location>
        <begin position="62"/>
        <end position="83"/>
    </location>
</feature>
<comment type="caution">
    <text evidence="7">The sequence shown here is derived from an EMBL/GenBank/DDBJ whole genome shotgun (WGS) entry which is preliminary data.</text>
</comment>
<dbReference type="PANTHER" id="PTHR26451:SF886">
    <property type="entry name" value="GROWTH HORMONE SECRETAGOGUE RECEPTOR TYPE 1-LIKE-RELATED"/>
    <property type="match status" value="1"/>
</dbReference>
<gene>
    <name evidence="7" type="primary">Oprl1_3</name>
    <name evidence="7" type="ORF">GTO95_0009682</name>
</gene>
<evidence type="ECO:0000313" key="8">
    <source>
        <dbReference type="Proteomes" id="UP000736164"/>
    </source>
</evidence>
<reference evidence="7" key="1">
    <citation type="journal article" date="2021" name="Cell">
        <title>Tracing the genetic footprints of vertebrate landing in non-teleost ray-finned fishes.</title>
        <authorList>
            <person name="Bi X."/>
            <person name="Wang K."/>
            <person name="Yang L."/>
            <person name="Pan H."/>
            <person name="Jiang H."/>
            <person name="Wei Q."/>
            <person name="Fang M."/>
            <person name="Yu H."/>
            <person name="Zhu C."/>
            <person name="Cai Y."/>
            <person name="He Y."/>
            <person name="Gan X."/>
            <person name="Zeng H."/>
            <person name="Yu D."/>
            <person name="Zhu Y."/>
            <person name="Jiang H."/>
            <person name="Qiu Q."/>
            <person name="Yang H."/>
            <person name="Zhang Y.E."/>
            <person name="Wang W."/>
            <person name="Zhu M."/>
            <person name="He S."/>
            <person name="Zhang G."/>
        </authorList>
    </citation>
    <scope>NUCLEOTIDE SEQUENCE</scope>
    <source>
        <strain evidence="7">Allg_001</strain>
    </source>
</reference>
<dbReference type="Proteomes" id="UP000736164">
    <property type="component" value="Unassembled WGS sequence"/>
</dbReference>
<feature type="non-terminal residue" evidence="7">
    <location>
        <position position="320"/>
    </location>
</feature>
<dbReference type="FunFam" id="1.20.1070.10:FF:000096">
    <property type="entry name" value="Odorant receptor 131-2"/>
    <property type="match status" value="1"/>
</dbReference>
<evidence type="ECO:0000256" key="4">
    <source>
        <dbReference type="ARBA" id="ARBA00023136"/>
    </source>
</evidence>
<dbReference type="PROSITE" id="PS50262">
    <property type="entry name" value="G_PROTEIN_RECEP_F1_2"/>
    <property type="match status" value="1"/>
</dbReference>
<feature type="transmembrane region" description="Helical" evidence="5">
    <location>
        <begin position="272"/>
        <end position="292"/>
    </location>
</feature>